<dbReference type="EMBL" id="FMBM01000002">
    <property type="protein sequence ID" value="SCC81537.1"/>
    <property type="molecule type" value="Genomic_DNA"/>
</dbReference>
<dbReference type="RefSeq" id="WP_074445217.1">
    <property type="nucleotide sequence ID" value="NZ_FMBM01000002.1"/>
</dbReference>
<reference evidence="1 3" key="1">
    <citation type="submission" date="2015-09" db="EMBL/GenBank/DDBJ databases">
        <title>Identification and resolution of microdiversity through metagenomic sequencing of parallel consortia.</title>
        <authorList>
            <person name="Nelson W.C."/>
            <person name="Romine M.F."/>
            <person name="Lindemann S.R."/>
        </authorList>
    </citation>
    <scope>NUCLEOTIDE SEQUENCE [LARGE SCALE GENOMIC DNA]</scope>
    <source>
        <strain evidence="1">HL-109</strain>
    </source>
</reference>
<evidence type="ECO:0000313" key="1">
    <source>
        <dbReference type="EMBL" id="KPQ11968.1"/>
    </source>
</evidence>
<keyword evidence="4" id="KW-1185">Reference proteome</keyword>
<dbReference type="Proteomes" id="UP000182800">
    <property type="component" value="Unassembled WGS sequence"/>
</dbReference>
<reference evidence="2 4" key="2">
    <citation type="submission" date="2016-08" db="EMBL/GenBank/DDBJ databases">
        <authorList>
            <person name="Varghese N."/>
            <person name="Submissions Spin"/>
        </authorList>
    </citation>
    <scope>NUCLEOTIDE SEQUENCE [LARGE SCALE GENOMIC DNA]</scope>
    <source>
        <strain evidence="2 4">HL-109</strain>
    </source>
</reference>
<dbReference type="STRING" id="1653334.GA0071312_2482"/>
<dbReference type="SUPFAM" id="SSF53335">
    <property type="entry name" value="S-adenosyl-L-methionine-dependent methyltransferases"/>
    <property type="match status" value="1"/>
</dbReference>
<dbReference type="InterPro" id="IPR029063">
    <property type="entry name" value="SAM-dependent_MTases_sf"/>
</dbReference>
<evidence type="ECO:0000313" key="4">
    <source>
        <dbReference type="Proteomes" id="UP000182800"/>
    </source>
</evidence>
<proteinExistence type="predicted"/>
<accession>A0A0P8AA47</accession>
<comment type="caution">
    <text evidence="1">The sequence shown here is derived from an EMBL/GenBank/DDBJ whole genome shotgun (WGS) entry which is preliminary data.</text>
</comment>
<dbReference type="Proteomes" id="UP000050497">
    <property type="component" value="Unassembled WGS sequence"/>
</dbReference>
<evidence type="ECO:0000313" key="2">
    <source>
        <dbReference type="EMBL" id="SCC81537.1"/>
    </source>
</evidence>
<dbReference type="EMBL" id="LJSX01000004">
    <property type="protein sequence ID" value="KPQ11968.1"/>
    <property type="molecule type" value="Genomic_DNA"/>
</dbReference>
<dbReference type="OrthoDB" id="9788660at2"/>
<dbReference type="AlphaFoldDB" id="A0A0P8AA47"/>
<evidence type="ECO:0000313" key="3">
    <source>
        <dbReference type="Proteomes" id="UP000050497"/>
    </source>
</evidence>
<name>A0A0P8AA47_9HYPH</name>
<dbReference type="Gene3D" id="3.40.50.150">
    <property type="entry name" value="Vaccinia Virus protein VP39"/>
    <property type="match status" value="1"/>
</dbReference>
<evidence type="ECO:0008006" key="5">
    <source>
        <dbReference type="Google" id="ProtNLM"/>
    </source>
</evidence>
<protein>
    <recommendedName>
        <fullName evidence="5">Methyltransferase domain-containing protein</fullName>
    </recommendedName>
</protein>
<sequence length="204" mass="22044">MPGSSTHWNDVYTTRAEDAVSWFEESPARSLAMIAQTGVAKGDPVIDIGGGLSRLADALLTEGYADVSVLDISRAAIDRLIARNDADARLTGIVSDITTFAPARRYALWHDRAVLHFLTGETDRAAYHAALMAGLAPGGSVIAAAFAPDGPEKCSGLPVRRYGLDDFDAFFGPQFSRVSDERFTHVTPSGAEQRFQAVHYRRDS</sequence>
<gene>
    <name evidence="2" type="ORF">GA0071312_2482</name>
    <name evidence="1" type="ORF">HLUCCO17_04005</name>
</gene>
<organism evidence="1 3">
    <name type="scientific">Saliniramus fredricksonii</name>
    <dbReference type="NCBI Taxonomy" id="1653334"/>
    <lineage>
        <taxon>Bacteria</taxon>
        <taxon>Pseudomonadati</taxon>
        <taxon>Pseudomonadota</taxon>
        <taxon>Alphaproteobacteria</taxon>
        <taxon>Hyphomicrobiales</taxon>
        <taxon>Salinarimonadaceae</taxon>
        <taxon>Saliniramus</taxon>
    </lineage>
</organism>